<keyword evidence="2" id="KW-1185">Reference proteome</keyword>
<dbReference type="EMBL" id="JAJJMA010271707">
    <property type="protein sequence ID" value="MCL7045607.1"/>
    <property type="molecule type" value="Genomic_DNA"/>
</dbReference>
<comment type="caution">
    <text evidence="1">The sequence shown here is derived from an EMBL/GenBank/DDBJ whole genome shotgun (WGS) entry which is preliminary data.</text>
</comment>
<evidence type="ECO:0000313" key="2">
    <source>
        <dbReference type="Proteomes" id="UP001177140"/>
    </source>
</evidence>
<organism evidence="1 2">
    <name type="scientific">Papaver nudicaule</name>
    <name type="common">Iceland poppy</name>
    <dbReference type="NCBI Taxonomy" id="74823"/>
    <lineage>
        <taxon>Eukaryota</taxon>
        <taxon>Viridiplantae</taxon>
        <taxon>Streptophyta</taxon>
        <taxon>Embryophyta</taxon>
        <taxon>Tracheophyta</taxon>
        <taxon>Spermatophyta</taxon>
        <taxon>Magnoliopsida</taxon>
        <taxon>Ranunculales</taxon>
        <taxon>Papaveraceae</taxon>
        <taxon>Papaveroideae</taxon>
        <taxon>Papaver</taxon>
    </lineage>
</organism>
<name>A0AA41VQH6_PAPNU</name>
<proteinExistence type="predicted"/>
<protein>
    <submittedName>
        <fullName evidence="1">Uncharacterized protein</fullName>
    </submittedName>
</protein>
<dbReference type="Proteomes" id="UP001177140">
    <property type="component" value="Unassembled WGS sequence"/>
</dbReference>
<sequence length="72" mass="8252">MAKKNTFILCFFCKAMNQNVKKKCIEKWETICVIEDDCQEKCLRDHGSKARPICLVQKGPTGGDLCECEYNC</sequence>
<gene>
    <name evidence="1" type="ORF">MKW94_000842</name>
</gene>
<accession>A0AA41VQH6</accession>
<evidence type="ECO:0000313" key="1">
    <source>
        <dbReference type="EMBL" id="MCL7045607.1"/>
    </source>
</evidence>
<dbReference type="AlphaFoldDB" id="A0AA41VQH6"/>
<reference evidence="1" key="1">
    <citation type="submission" date="2022-03" db="EMBL/GenBank/DDBJ databases">
        <title>A functionally conserved STORR gene fusion in Papaver species that diverged 16.8 million years ago.</title>
        <authorList>
            <person name="Catania T."/>
        </authorList>
    </citation>
    <scope>NUCLEOTIDE SEQUENCE</scope>
    <source>
        <strain evidence="1">S-191538</strain>
    </source>
</reference>